<gene>
    <name evidence="3" type="ORF">GGR28_000012</name>
</gene>
<dbReference type="EMBL" id="JACIFF010000001">
    <property type="protein sequence ID" value="MBB4077411.1"/>
    <property type="molecule type" value="Genomic_DNA"/>
</dbReference>
<reference evidence="3 4" key="1">
    <citation type="submission" date="2020-08" db="EMBL/GenBank/DDBJ databases">
        <title>Genomic Encyclopedia of Type Strains, Phase IV (KMG-IV): sequencing the most valuable type-strain genomes for metagenomic binning, comparative biology and taxonomic classification.</title>
        <authorList>
            <person name="Goeker M."/>
        </authorList>
    </citation>
    <scope>NUCLEOTIDE SEQUENCE [LARGE SCALE GENOMIC DNA]</scope>
    <source>
        <strain evidence="3 4">DSM 105137</strain>
    </source>
</reference>
<proteinExistence type="predicted"/>
<comment type="caution">
    <text evidence="3">The sequence shown here is derived from an EMBL/GenBank/DDBJ whole genome shotgun (WGS) entry which is preliminary data.</text>
</comment>
<keyword evidence="4" id="KW-1185">Reference proteome</keyword>
<dbReference type="PANTHER" id="PTHR43283">
    <property type="entry name" value="BETA-LACTAMASE-RELATED"/>
    <property type="match status" value="1"/>
</dbReference>
<evidence type="ECO:0000256" key="1">
    <source>
        <dbReference type="SAM" id="SignalP"/>
    </source>
</evidence>
<protein>
    <submittedName>
        <fullName evidence="3">CubicO group peptidase (Beta-lactamase class C family)</fullName>
    </submittedName>
</protein>
<dbReference type="Proteomes" id="UP000576209">
    <property type="component" value="Unassembled WGS sequence"/>
</dbReference>
<name>A0A840DWM7_9BACT</name>
<dbReference type="Pfam" id="PF00144">
    <property type="entry name" value="Beta-lactamase"/>
    <property type="match status" value="1"/>
</dbReference>
<evidence type="ECO:0000259" key="2">
    <source>
        <dbReference type="Pfam" id="PF00144"/>
    </source>
</evidence>
<dbReference type="InterPro" id="IPR012338">
    <property type="entry name" value="Beta-lactam/transpept-like"/>
</dbReference>
<accession>A0A840DWM7</accession>
<dbReference type="SUPFAM" id="SSF56601">
    <property type="entry name" value="beta-lactamase/transpeptidase-like"/>
    <property type="match status" value="1"/>
</dbReference>
<sequence>MRNYLICLLLLVFLAPASAQNAAKAGLSTVGLERYGDWLEREIAEGRIPMAEALIYRNGEIGYHELLGTENLGTGTALGKDRIFHLMSMTKPIVSVAFMMLYEEGHFQLNDKVSKYLPEFKDLRVARNDSTGIAVASDPVEQEITIAQVMSHTAGFSHGLGGTKLDNEIAGALYFRPQADIAARVNTLAGLPLVAEPGTKWYYSASPDILSRLIEVFSGMTTLEFLQQRLFDPLGMKDTGYNIPAENTARLVTSHEIGNSGLAVAGRQLPSTGNTIYGGTHGLYSTAKDYLQFCRMLLNQGELDGRRYLSRKTVEMMTANHVGDLIGNGWGFGLGFGVVVDVPATGIIGSEGQYYWSGAYSTYFFIDPKENMISILLSQRSPYSGYHSDMMRQMVYQAIGD</sequence>
<dbReference type="PANTHER" id="PTHR43283:SF3">
    <property type="entry name" value="BETA-LACTAMASE FAMILY PROTEIN (AFU_ORTHOLOGUE AFUA_5G07500)"/>
    <property type="match status" value="1"/>
</dbReference>
<dbReference type="InterPro" id="IPR001466">
    <property type="entry name" value="Beta-lactam-related"/>
</dbReference>
<dbReference type="InterPro" id="IPR050789">
    <property type="entry name" value="Diverse_Enzym_Activities"/>
</dbReference>
<evidence type="ECO:0000313" key="4">
    <source>
        <dbReference type="Proteomes" id="UP000576209"/>
    </source>
</evidence>
<keyword evidence="1" id="KW-0732">Signal</keyword>
<evidence type="ECO:0000313" key="3">
    <source>
        <dbReference type="EMBL" id="MBB4077411.1"/>
    </source>
</evidence>
<feature type="domain" description="Beta-lactamase-related" evidence="2">
    <location>
        <begin position="40"/>
        <end position="386"/>
    </location>
</feature>
<dbReference type="AlphaFoldDB" id="A0A840DWM7"/>
<feature type="signal peptide" evidence="1">
    <location>
        <begin position="1"/>
        <end position="19"/>
    </location>
</feature>
<feature type="chain" id="PRO_5032745329" evidence="1">
    <location>
        <begin position="20"/>
        <end position="401"/>
    </location>
</feature>
<organism evidence="3 4">
    <name type="scientific">Neolewinella aquimaris</name>
    <dbReference type="NCBI Taxonomy" id="1835722"/>
    <lineage>
        <taxon>Bacteria</taxon>
        <taxon>Pseudomonadati</taxon>
        <taxon>Bacteroidota</taxon>
        <taxon>Saprospiria</taxon>
        <taxon>Saprospirales</taxon>
        <taxon>Lewinellaceae</taxon>
        <taxon>Neolewinella</taxon>
    </lineage>
</organism>
<dbReference type="Gene3D" id="3.40.710.10">
    <property type="entry name" value="DD-peptidase/beta-lactamase superfamily"/>
    <property type="match status" value="1"/>
</dbReference>
<dbReference type="RefSeq" id="WP_183493675.1">
    <property type="nucleotide sequence ID" value="NZ_JACIFF010000001.1"/>
</dbReference>